<comment type="similarity">
    <text evidence="1">Belongs to the UPF0065 (bug) family.</text>
</comment>
<dbReference type="CDD" id="cd07012">
    <property type="entry name" value="PBP2_Bug_TTT"/>
    <property type="match status" value="1"/>
</dbReference>
<name>A0A4V3DK19_9BURK</name>
<dbReference type="PIRSF" id="PIRSF017082">
    <property type="entry name" value="YflP"/>
    <property type="match status" value="1"/>
</dbReference>
<dbReference type="PANTHER" id="PTHR42928">
    <property type="entry name" value="TRICARBOXYLATE-BINDING PROTEIN"/>
    <property type="match status" value="1"/>
</dbReference>
<dbReference type="SUPFAM" id="SSF53850">
    <property type="entry name" value="Periplasmic binding protein-like II"/>
    <property type="match status" value="1"/>
</dbReference>
<dbReference type="InterPro" id="IPR042100">
    <property type="entry name" value="Bug_dom1"/>
</dbReference>
<keyword evidence="3" id="KW-1185">Reference proteome</keyword>
<organism evidence="2 3">
    <name type="scientific">Hydromonas duriensis</name>
    <dbReference type="NCBI Taxonomy" id="1527608"/>
    <lineage>
        <taxon>Bacteria</taxon>
        <taxon>Pseudomonadati</taxon>
        <taxon>Pseudomonadota</taxon>
        <taxon>Betaproteobacteria</taxon>
        <taxon>Burkholderiales</taxon>
        <taxon>Burkholderiaceae</taxon>
        <taxon>Hydromonas</taxon>
    </lineage>
</organism>
<dbReference type="Pfam" id="PF03401">
    <property type="entry name" value="TctC"/>
    <property type="match status" value="1"/>
</dbReference>
<gene>
    <name evidence="2" type="ORF">DFR44_10485</name>
</gene>
<dbReference type="InterPro" id="IPR005064">
    <property type="entry name" value="BUG"/>
</dbReference>
<dbReference type="Gene3D" id="3.40.190.10">
    <property type="entry name" value="Periplasmic binding protein-like II"/>
    <property type="match status" value="1"/>
</dbReference>
<dbReference type="PANTHER" id="PTHR42928:SF3">
    <property type="entry name" value="UPF0065 PROTEIN YFLP"/>
    <property type="match status" value="1"/>
</dbReference>
<proteinExistence type="inferred from homology"/>
<evidence type="ECO:0000256" key="1">
    <source>
        <dbReference type="ARBA" id="ARBA00006987"/>
    </source>
</evidence>
<dbReference type="Gene3D" id="3.40.190.150">
    <property type="entry name" value="Bordetella uptake gene, domain 1"/>
    <property type="match status" value="1"/>
</dbReference>
<protein>
    <submittedName>
        <fullName evidence="2">Putative tricarboxylic transport membrane protein</fullName>
    </submittedName>
</protein>
<evidence type="ECO:0000313" key="3">
    <source>
        <dbReference type="Proteomes" id="UP000294480"/>
    </source>
</evidence>
<dbReference type="EMBL" id="SNZE01000004">
    <property type="protein sequence ID" value="TDR32366.1"/>
    <property type="molecule type" value="Genomic_DNA"/>
</dbReference>
<comment type="caution">
    <text evidence="2">The sequence shown here is derived from an EMBL/GenBank/DDBJ whole genome shotgun (WGS) entry which is preliminary data.</text>
</comment>
<dbReference type="PROSITE" id="PS51257">
    <property type="entry name" value="PROKAR_LIPOPROTEIN"/>
    <property type="match status" value="1"/>
</dbReference>
<sequence>MTISKWMTTVVAAVVATSLMTACGEKKKDPNAPYEPKSLTMVAPSDAGGGWDKTARSITKVMTDAKLVNVPMTVENVPGASGAKFLATYLAKDVGNDSKLFVNSPPILINNLKKDGSPSGYKDVTPLAALTQDFSVLAVKADSPIKDIKELVAKIKADPTKVSVAGGSSPGSMDHLAALLPLMKSGVDITKVKYLPFDGGGKAIVALLGGEAEVLSTDASGASEMAKAGKIRILAISAPERVKAAPMDQVPTYKEAGINGAEFVIWRGVFGPKDMSPMAYKFWQQALKDLSAKPEWQAELQAQGWTGDFKNGEEFKAFLGQQEATIKELLTTLGLAK</sequence>
<reference evidence="2 3" key="1">
    <citation type="submission" date="2019-03" db="EMBL/GenBank/DDBJ databases">
        <title>Genomic Encyclopedia of Type Strains, Phase IV (KMG-IV): sequencing the most valuable type-strain genomes for metagenomic binning, comparative biology and taxonomic classification.</title>
        <authorList>
            <person name="Goeker M."/>
        </authorList>
    </citation>
    <scope>NUCLEOTIDE SEQUENCE [LARGE SCALE GENOMIC DNA]</scope>
    <source>
        <strain evidence="2 3">DSM 102852</strain>
    </source>
</reference>
<dbReference type="OrthoDB" id="9780943at2"/>
<dbReference type="Proteomes" id="UP000294480">
    <property type="component" value="Unassembled WGS sequence"/>
</dbReference>
<evidence type="ECO:0000313" key="2">
    <source>
        <dbReference type="EMBL" id="TDR32366.1"/>
    </source>
</evidence>
<dbReference type="AlphaFoldDB" id="A0A4V3DK19"/>
<accession>A0A4V3DK19</accession>